<dbReference type="SUPFAM" id="SSF52540">
    <property type="entry name" value="P-loop containing nucleoside triphosphate hydrolases"/>
    <property type="match status" value="1"/>
</dbReference>
<dbReference type="InterPro" id="IPR027417">
    <property type="entry name" value="P-loop_NTPase"/>
</dbReference>
<protein>
    <recommendedName>
        <fullName evidence="3">Zona occludens toxin N-terminal domain-containing protein</fullName>
    </recommendedName>
</protein>
<dbReference type="RefSeq" id="WP_110130627.1">
    <property type="nucleotide sequence ID" value="NZ_QHJQ01000003.1"/>
</dbReference>
<gene>
    <name evidence="1" type="ORF">DDZ13_06555</name>
</gene>
<dbReference type="Proteomes" id="UP000247099">
    <property type="component" value="Unassembled WGS sequence"/>
</dbReference>
<keyword evidence="2" id="KW-1185">Reference proteome</keyword>
<comment type="caution">
    <text evidence="1">The sequence shown here is derived from an EMBL/GenBank/DDBJ whole genome shotgun (WGS) entry which is preliminary data.</text>
</comment>
<dbReference type="InParanoid" id="A0A317ZN41"/>
<name>A0A317ZN41_9BACT</name>
<organism evidence="1 2">
    <name type="scientific">Coraliomargarita sinensis</name>
    <dbReference type="NCBI Taxonomy" id="2174842"/>
    <lineage>
        <taxon>Bacteria</taxon>
        <taxon>Pseudomonadati</taxon>
        <taxon>Verrucomicrobiota</taxon>
        <taxon>Opitutia</taxon>
        <taxon>Puniceicoccales</taxon>
        <taxon>Coraliomargaritaceae</taxon>
        <taxon>Coraliomargarita</taxon>
    </lineage>
</organism>
<sequence>MPTLKHAGIFGQSLSGKSVLGQARARAFKSKGVPVLVCDEFKDPAWHADIFTDNIEELVQIAKRSKSCAIFIDEAGQNIGLHPSKKIEWLTTGARHWGHITHLMGQRGVMVNRTMRDQLSELFLFNVNPDDAKDWALIFNDKELLKASDLPPHLFYHKRRHEPARLRKLEI</sequence>
<evidence type="ECO:0000313" key="2">
    <source>
        <dbReference type="Proteomes" id="UP000247099"/>
    </source>
</evidence>
<dbReference type="AlphaFoldDB" id="A0A317ZN41"/>
<evidence type="ECO:0000313" key="1">
    <source>
        <dbReference type="EMBL" id="PXA04821.1"/>
    </source>
</evidence>
<accession>A0A317ZN41</accession>
<dbReference type="EMBL" id="QHJQ01000003">
    <property type="protein sequence ID" value="PXA04821.1"/>
    <property type="molecule type" value="Genomic_DNA"/>
</dbReference>
<reference evidence="1 2" key="1">
    <citation type="submission" date="2018-05" db="EMBL/GenBank/DDBJ databases">
        <title>Coraliomargarita sinensis sp. nov., isolated from a marine solar saltern.</title>
        <authorList>
            <person name="Zhou L.Y."/>
        </authorList>
    </citation>
    <scope>NUCLEOTIDE SEQUENCE [LARGE SCALE GENOMIC DNA]</scope>
    <source>
        <strain evidence="1 2">WN38</strain>
    </source>
</reference>
<dbReference type="OrthoDB" id="204692at2"/>
<proteinExistence type="predicted"/>
<evidence type="ECO:0008006" key="3">
    <source>
        <dbReference type="Google" id="ProtNLM"/>
    </source>
</evidence>